<evidence type="ECO:0000313" key="2">
    <source>
        <dbReference type="EMBL" id="QGM47987.1"/>
    </source>
</evidence>
<reference evidence="2 3" key="1">
    <citation type="submission" date="2019-11" db="EMBL/GenBank/DDBJ databases">
        <title>The genome sequence of Methylocystis heyeri.</title>
        <authorList>
            <person name="Oshkin I.Y."/>
            <person name="Miroshnikov K."/>
            <person name="Dedysh S.N."/>
        </authorList>
    </citation>
    <scope>NUCLEOTIDE SEQUENCE [LARGE SCALE GENOMIC DNA]</scope>
    <source>
        <strain evidence="2 3">H2</strain>
    </source>
</reference>
<gene>
    <name evidence="2" type="ORF">H2LOC_007410</name>
</gene>
<name>A0A6B8KK04_9HYPH</name>
<feature type="transmembrane region" description="Helical" evidence="1">
    <location>
        <begin position="89"/>
        <end position="111"/>
    </location>
</feature>
<keyword evidence="1" id="KW-1133">Transmembrane helix</keyword>
<dbReference type="Proteomes" id="UP000309061">
    <property type="component" value="Chromosome"/>
</dbReference>
<dbReference type="OrthoDB" id="7273660at2"/>
<evidence type="ECO:0000256" key="1">
    <source>
        <dbReference type="SAM" id="Phobius"/>
    </source>
</evidence>
<keyword evidence="1" id="KW-0812">Transmembrane</keyword>
<dbReference type="AlphaFoldDB" id="A0A6B8KK04"/>
<keyword evidence="3" id="KW-1185">Reference proteome</keyword>
<protein>
    <submittedName>
        <fullName evidence="2">Uncharacterized protein</fullName>
    </submittedName>
</protein>
<keyword evidence="1" id="KW-0472">Membrane</keyword>
<organism evidence="2 3">
    <name type="scientific">Methylocystis heyeri</name>
    <dbReference type="NCBI Taxonomy" id="391905"/>
    <lineage>
        <taxon>Bacteria</taxon>
        <taxon>Pseudomonadati</taxon>
        <taxon>Pseudomonadota</taxon>
        <taxon>Alphaproteobacteria</taxon>
        <taxon>Hyphomicrobiales</taxon>
        <taxon>Methylocystaceae</taxon>
        <taxon>Methylocystis</taxon>
    </lineage>
</organism>
<dbReference type="EMBL" id="CP046052">
    <property type="protein sequence ID" value="QGM47987.1"/>
    <property type="molecule type" value="Genomic_DNA"/>
</dbReference>
<evidence type="ECO:0000313" key="3">
    <source>
        <dbReference type="Proteomes" id="UP000309061"/>
    </source>
</evidence>
<feature type="transmembrane region" description="Helical" evidence="1">
    <location>
        <begin position="60"/>
        <end position="82"/>
    </location>
</feature>
<proteinExistence type="predicted"/>
<sequence length="188" mass="21377">MDLILRRIARAFWFTLAVLFLLESWLWDHVKVWLRLLAEALGVKRIEERIASLIRDLSPWATLTVFIIPVLTILPLKIYAVAQMAQGHFAYGLCVIFAAKALGLGVTAFLFDLCRDKLLQMSWFASFYHLVLRIRAWAHDLVAPVRARLHELRLAAKAMLAEALGAGRSQFLRRLKLIRAMARRGGGA</sequence>
<accession>A0A6B8KK04</accession>
<feature type="transmembrane region" description="Helical" evidence="1">
    <location>
        <begin position="7"/>
        <end position="27"/>
    </location>
</feature>
<dbReference type="KEGG" id="mhey:H2LOC_007410"/>